<organism evidence="1 2">
    <name type="scientific">Pluteus cervinus</name>
    <dbReference type="NCBI Taxonomy" id="181527"/>
    <lineage>
        <taxon>Eukaryota</taxon>
        <taxon>Fungi</taxon>
        <taxon>Dikarya</taxon>
        <taxon>Basidiomycota</taxon>
        <taxon>Agaricomycotina</taxon>
        <taxon>Agaricomycetes</taxon>
        <taxon>Agaricomycetidae</taxon>
        <taxon>Agaricales</taxon>
        <taxon>Pluteineae</taxon>
        <taxon>Pluteaceae</taxon>
        <taxon>Pluteus</taxon>
    </lineage>
</organism>
<evidence type="ECO:0000313" key="2">
    <source>
        <dbReference type="Proteomes" id="UP000308600"/>
    </source>
</evidence>
<keyword evidence="2" id="KW-1185">Reference proteome</keyword>
<sequence length="335" mass="36665">MRERGRFSKRIVWIAACGYLDREIDTSSFKPKAFTIHLPLDSAPQSLSVKILMEDREVSTTKILQRDIASSHTPGRLDNRMSPVYGSKKDKKRVRFHPSVLLTATDRDDGATGSQRDALAAVAHDTANQDVLAYGSKKANKGARVESKTAPNDDDDDELVVLPPEDDGDELGALPKVRLVGGARPLRPVSAADLPYIICLRIENGCEPYDSRLAPLIPMPPKSAPRQPKLRHQKGVYQTEPGPFRLPSTSALLSSSLSTPSASCLTRPSSTLTAPLSSNQSTKRKRSVGSSSQKQKNKPSRTQSVPSLAHPPLAKKAKIVTTLEKYFPRKRKEGN</sequence>
<proteinExistence type="predicted"/>
<reference evidence="1 2" key="1">
    <citation type="journal article" date="2019" name="Nat. Ecol. Evol.">
        <title>Megaphylogeny resolves global patterns of mushroom evolution.</title>
        <authorList>
            <person name="Varga T."/>
            <person name="Krizsan K."/>
            <person name="Foldi C."/>
            <person name="Dima B."/>
            <person name="Sanchez-Garcia M."/>
            <person name="Sanchez-Ramirez S."/>
            <person name="Szollosi G.J."/>
            <person name="Szarkandi J.G."/>
            <person name="Papp V."/>
            <person name="Albert L."/>
            <person name="Andreopoulos W."/>
            <person name="Angelini C."/>
            <person name="Antonin V."/>
            <person name="Barry K.W."/>
            <person name="Bougher N.L."/>
            <person name="Buchanan P."/>
            <person name="Buyck B."/>
            <person name="Bense V."/>
            <person name="Catcheside P."/>
            <person name="Chovatia M."/>
            <person name="Cooper J."/>
            <person name="Damon W."/>
            <person name="Desjardin D."/>
            <person name="Finy P."/>
            <person name="Geml J."/>
            <person name="Haridas S."/>
            <person name="Hughes K."/>
            <person name="Justo A."/>
            <person name="Karasinski D."/>
            <person name="Kautmanova I."/>
            <person name="Kiss B."/>
            <person name="Kocsube S."/>
            <person name="Kotiranta H."/>
            <person name="LaButti K.M."/>
            <person name="Lechner B.E."/>
            <person name="Liimatainen K."/>
            <person name="Lipzen A."/>
            <person name="Lukacs Z."/>
            <person name="Mihaltcheva S."/>
            <person name="Morgado L.N."/>
            <person name="Niskanen T."/>
            <person name="Noordeloos M.E."/>
            <person name="Ohm R.A."/>
            <person name="Ortiz-Santana B."/>
            <person name="Ovrebo C."/>
            <person name="Racz N."/>
            <person name="Riley R."/>
            <person name="Savchenko A."/>
            <person name="Shiryaev A."/>
            <person name="Soop K."/>
            <person name="Spirin V."/>
            <person name="Szebenyi C."/>
            <person name="Tomsovsky M."/>
            <person name="Tulloss R.E."/>
            <person name="Uehling J."/>
            <person name="Grigoriev I.V."/>
            <person name="Vagvolgyi C."/>
            <person name="Papp T."/>
            <person name="Martin F.M."/>
            <person name="Miettinen O."/>
            <person name="Hibbett D.S."/>
            <person name="Nagy L.G."/>
        </authorList>
    </citation>
    <scope>NUCLEOTIDE SEQUENCE [LARGE SCALE GENOMIC DNA]</scope>
    <source>
        <strain evidence="1 2">NL-1719</strain>
    </source>
</reference>
<dbReference type="EMBL" id="ML208477">
    <property type="protein sequence ID" value="TFK64369.1"/>
    <property type="molecule type" value="Genomic_DNA"/>
</dbReference>
<dbReference type="Proteomes" id="UP000308600">
    <property type="component" value="Unassembled WGS sequence"/>
</dbReference>
<name>A0ACD3AGE8_9AGAR</name>
<gene>
    <name evidence="1" type="ORF">BDN72DRAFT_861417</name>
</gene>
<protein>
    <submittedName>
        <fullName evidence="1">Uncharacterized protein</fullName>
    </submittedName>
</protein>
<accession>A0ACD3AGE8</accession>
<evidence type="ECO:0000313" key="1">
    <source>
        <dbReference type="EMBL" id="TFK64369.1"/>
    </source>
</evidence>